<sequence length="89" mass="10149">TLISAFTVFCCGSTKIDKPCRAFGLNLASAILQMLTFLLIVGWIWSIRWGMTFVQLSLSAKDGKQLEQIPYYVRRQSSVDYEKRSSQHV</sequence>
<comment type="subcellular location">
    <subcellularLocation>
        <location evidence="1">Membrane</location>
        <topology evidence="1">Multi-pass membrane protein</topology>
    </subcellularLocation>
</comment>
<keyword evidence="2 5" id="KW-0812">Transmembrane</keyword>
<dbReference type="Pfam" id="PF15795">
    <property type="entry name" value="Spec3"/>
    <property type="match status" value="1"/>
</dbReference>
<dbReference type="AlphaFoldDB" id="A0AAD9JD18"/>
<dbReference type="PANTHER" id="PTHR21676:SF1">
    <property type="entry name" value="PROTEIN STUM HOMOLOG"/>
    <property type="match status" value="1"/>
</dbReference>
<evidence type="ECO:0000256" key="1">
    <source>
        <dbReference type="ARBA" id="ARBA00004141"/>
    </source>
</evidence>
<organism evidence="6 7">
    <name type="scientific">Paralvinella palmiformis</name>
    <dbReference type="NCBI Taxonomy" id="53620"/>
    <lineage>
        <taxon>Eukaryota</taxon>
        <taxon>Metazoa</taxon>
        <taxon>Spiralia</taxon>
        <taxon>Lophotrochozoa</taxon>
        <taxon>Annelida</taxon>
        <taxon>Polychaeta</taxon>
        <taxon>Sedentaria</taxon>
        <taxon>Canalipalpata</taxon>
        <taxon>Terebellida</taxon>
        <taxon>Terebelliformia</taxon>
        <taxon>Alvinellidae</taxon>
        <taxon>Paralvinella</taxon>
    </lineage>
</organism>
<evidence type="ECO:0000256" key="2">
    <source>
        <dbReference type="ARBA" id="ARBA00022692"/>
    </source>
</evidence>
<reference evidence="6" key="1">
    <citation type="journal article" date="2023" name="Mol. Biol. Evol.">
        <title>Third-Generation Sequencing Reveals the Adaptive Role of the Epigenome in Three Deep-Sea Polychaetes.</title>
        <authorList>
            <person name="Perez M."/>
            <person name="Aroh O."/>
            <person name="Sun Y."/>
            <person name="Lan Y."/>
            <person name="Juniper S.K."/>
            <person name="Young C.R."/>
            <person name="Angers B."/>
            <person name="Qian P.Y."/>
        </authorList>
    </citation>
    <scope>NUCLEOTIDE SEQUENCE</scope>
    <source>
        <strain evidence="6">P08H-3</strain>
    </source>
</reference>
<dbReference type="Proteomes" id="UP001208570">
    <property type="component" value="Unassembled WGS sequence"/>
</dbReference>
<feature type="non-terminal residue" evidence="6">
    <location>
        <position position="1"/>
    </location>
</feature>
<evidence type="ECO:0000256" key="4">
    <source>
        <dbReference type="ARBA" id="ARBA00023136"/>
    </source>
</evidence>
<evidence type="ECO:0000256" key="3">
    <source>
        <dbReference type="ARBA" id="ARBA00022989"/>
    </source>
</evidence>
<accession>A0AAD9JD18</accession>
<comment type="caution">
    <text evidence="6">The sequence shown here is derived from an EMBL/GenBank/DDBJ whole genome shotgun (WGS) entry which is preliminary data.</text>
</comment>
<feature type="transmembrane region" description="Helical" evidence="5">
    <location>
        <begin position="23"/>
        <end position="45"/>
    </location>
</feature>
<evidence type="ECO:0000313" key="6">
    <source>
        <dbReference type="EMBL" id="KAK2150927.1"/>
    </source>
</evidence>
<keyword evidence="7" id="KW-1185">Reference proteome</keyword>
<dbReference type="GO" id="GO:0016020">
    <property type="term" value="C:membrane"/>
    <property type="evidence" value="ECO:0007669"/>
    <property type="project" value="UniProtKB-SubCell"/>
</dbReference>
<dbReference type="EMBL" id="JAODUP010000382">
    <property type="protein sequence ID" value="KAK2150927.1"/>
    <property type="molecule type" value="Genomic_DNA"/>
</dbReference>
<dbReference type="InterPro" id="IPR026673">
    <property type="entry name" value="SPEC3/Stum"/>
</dbReference>
<evidence type="ECO:0000256" key="5">
    <source>
        <dbReference type="SAM" id="Phobius"/>
    </source>
</evidence>
<protein>
    <submittedName>
        <fullName evidence="6">Uncharacterized protein</fullName>
    </submittedName>
</protein>
<dbReference type="PANTHER" id="PTHR21676">
    <property type="entry name" value="PROTEIN STUM"/>
    <property type="match status" value="1"/>
</dbReference>
<proteinExistence type="predicted"/>
<gene>
    <name evidence="6" type="ORF">LSH36_382g02001</name>
</gene>
<name>A0AAD9JD18_9ANNE</name>
<keyword evidence="3 5" id="KW-1133">Transmembrane helix</keyword>
<evidence type="ECO:0000313" key="7">
    <source>
        <dbReference type="Proteomes" id="UP001208570"/>
    </source>
</evidence>
<keyword evidence="4 5" id="KW-0472">Membrane</keyword>